<reference evidence="2" key="1">
    <citation type="journal article" date="2020" name="Mol. Plant Microbe Interact.">
        <title>Genome Sequence of the Biocontrol Agent Coniothyrium minitans strain Conio (IMI 134523).</title>
        <authorList>
            <person name="Patel D."/>
            <person name="Shittu T.A."/>
            <person name="Baroncelli R."/>
            <person name="Muthumeenakshi S."/>
            <person name="Osborne T.H."/>
            <person name="Janganan T.K."/>
            <person name="Sreenivasaprasad S."/>
        </authorList>
    </citation>
    <scope>NUCLEOTIDE SEQUENCE</scope>
    <source>
        <strain evidence="2">Conio</strain>
    </source>
</reference>
<feature type="compositionally biased region" description="Polar residues" evidence="1">
    <location>
        <begin position="1"/>
        <end position="21"/>
    </location>
</feature>
<dbReference type="PANTHER" id="PTHR39697:SF1">
    <property type="entry name" value="RICIN B LECTIN DOMAIN-CONTAINING PROTEIN"/>
    <property type="match status" value="1"/>
</dbReference>
<dbReference type="Proteomes" id="UP000756921">
    <property type="component" value="Unassembled WGS sequence"/>
</dbReference>
<dbReference type="EMBL" id="WJXW01000013">
    <property type="protein sequence ID" value="KAF9730875.1"/>
    <property type="molecule type" value="Genomic_DNA"/>
</dbReference>
<sequence>MGSVTDNVTDTSTISGGTTVYTPAPSEKTEYFKERTSADLQENTSSVPQPGKTFLIRERKSGLLLTLLDGVVSLHPAGNLGSAYHWSCHERKGWLGFKSVAAGRWLGHDLANTLQATAAHHQGSESFCLRFMPKGGYVLLMKQWDQLWPVKKKQENGVQKAEAPTNHRLVWEFVAV</sequence>
<feature type="region of interest" description="Disordered" evidence="1">
    <location>
        <begin position="1"/>
        <end position="27"/>
    </location>
</feature>
<accession>A0A9P6G9E9</accession>
<comment type="caution">
    <text evidence="2">The sequence shown here is derived from an EMBL/GenBank/DDBJ whole genome shotgun (WGS) entry which is preliminary data.</text>
</comment>
<protein>
    <submittedName>
        <fullName evidence="2">Uncharacterized protein</fullName>
    </submittedName>
</protein>
<evidence type="ECO:0000313" key="3">
    <source>
        <dbReference type="Proteomes" id="UP000756921"/>
    </source>
</evidence>
<dbReference type="PANTHER" id="PTHR39697">
    <property type="entry name" value="RICIN B LECTIN DOMAIN-CONTAINING PROTEIN-RELATED"/>
    <property type="match status" value="1"/>
</dbReference>
<dbReference type="OrthoDB" id="5289641at2759"/>
<evidence type="ECO:0000313" key="2">
    <source>
        <dbReference type="EMBL" id="KAF9730875.1"/>
    </source>
</evidence>
<name>A0A9P6G9E9_9PLEO</name>
<gene>
    <name evidence="2" type="ORF">PMIN01_10833</name>
</gene>
<proteinExistence type="predicted"/>
<keyword evidence="3" id="KW-1185">Reference proteome</keyword>
<evidence type="ECO:0000256" key="1">
    <source>
        <dbReference type="SAM" id="MobiDB-lite"/>
    </source>
</evidence>
<organism evidence="2 3">
    <name type="scientific">Paraphaeosphaeria minitans</name>
    <dbReference type="NCBI Taxonomy" id="565426"/>
    <lineage>
        <taxon>Eukaryota</taxon>
        <taxon>Fungi</taxon>
        <taxon>Dikarya</taxon>
        <taxon>Ascomycota</taxon>
        <taxon>Pezizomycotina</taxon>
        <taxon>Dothideomycetes</taxon>
        <taxon>Pleosporomycetidae</taxon>
        <taxon>Pleosporales</taxon>
        <taxon>Massarineae</taxon>
        <taxon>Didymosphaeriaceae</taxon>
        <taxon>Paraphaeosphaeria</taxon>
    </lineage>
</organism>
<dbReference type="AlphaFoldDB" id="A0A9P6G9E9"/>